<dbReference type="STRING" id="2018661.A0A2A2J7U5"/>
<keyword evidence="4 8" id="KW-0863">Zinc-finger</keyword>
<keyword evidence="11" id="KW-0732">Signal</keyword>
<evidence type="ECO:0000259" key="12">
    <source>
        <dbReference type="PROSITE" id="PS50089"/>
    </source>
</evidence>
<evidence type="ECO:0000256" key="5">
    <source>
        <dbReference type="ARBA" id="ARBA00022833"/>
    </source>
</evidence>
<evidence type="ECO:0000256" key="3">
    <source>
        <dbReference type="ARBA" id="ARBA00022723"/>
    </source>
</evidence>
<evidence type="ECO:0000256" key="7">
    <source>
        <dbReference type="ARBA" id="ARBA00023136"/>
    </source>
</evidence>
<organism evidence="13 14">
    <name type="scientific">Diploscapter pachys</name>
    <dbReference type="NCBI Taxonomy" id="2018661"/>
    <lineage>
        <taxon>Eukaryota</taxon>
        <taxon>Metazoa</taxon>
        <taxon>Ecdysozoa</taxon>
        <taxon>Nematoda</taxon>
        <taxon>Chromadorea</taxon>
        <taxon>Rhabditida</taxon>
        <taxon>Rhabditina</taxon>
        <taxon>Rhabditomorpha</taxon>
        <taxon>Rhabditoidea</taxon>
        <taxon>Rhabditidae</taxon>
        <taxon>Diploscapter</taxon>
    </lineage>
</organism>
<dbReference type="PANTHER" id="PTHR47168:SF1">
    <property type="entry name" value="OS02G0798600 PROTEIN"/>
    <property type="match status" value="1"/>
</dbReference>
<reference evidence="13 14" key="1">
    <citation type="journal article" date="2017" name="Curr. Biol.">
        <title>Genome architecture and evolution of a unichromosomal asexual nematode.</title>
        <authorList>
            <person name="Fradin H."/>
            <person name="Zegar C."/>
            <person name="Gutwein M."/>
            <person name="Lucas J."/>
            <person name="Kovtun M."/>
            <person name="Corcoran D."/>
            <person name="Baugh L.R."/>
            <person name="Kiontke K."/>
            <person name="Gunsalus K."/>
            <person name="Fitch D.H."/>
            <person name="Piano F."/>
        </authorList>
    </citation>
    <scope>NUCLEOTIDE SEQUENCE [LARGE SCALE GENOMIC DNA]</scope>
    <source>
        <strain evidence="13">PF1309</strain>
    </source>
</reference>
<comment type="subcellular location">
    <subcellularLocation>
        <location evidence="1">Membrane</location>
        <topology evidence="1">Single-pass membrane protein</topology>
    </subcellularLocation>
</comment>
<evidence type="ECO:0000256" key="4">
    <source>
        <dbReference type="ARBA" id="ARBA00022771"/>
    </source>
</evidence>
<dbReference type="Pfam" id="PF02225">
    <property type="entry name" value="PA"/>
    <property type="match status" value="1"/>
</dbReference>
<keyword evidence="14" id="KW-1185">Reference proteome</keyword>
<gene>
    <name evidence="13" type="ORF">WR25_15837</name>
</gene>
<dbReference type="GO" id="GO:0008270">
    <property type="term" value="F:zinc ion binding"/>
    <property type="evidence" value="ECO:0007669"/>
    <property type="project" value="UniProtKB-KW"/>
</dbReference>
<keyword evidence="5" id="KW-0862">Zinc</keyword>
<dbReference type="InterPro" id="IPR013083">
    <property type="entry name" value="Znf_RING/FYVE/PHD"/>
</dbReference>
<comment type="caution">
    <text evidence="13">The sequence shown here is derived from an EMBL/GenBank/DDBJ whole genome shotgun (WGS) entry which is preliminary data.</text>
</comment>
<dbReference type="Pfam" id="PF13639">
    <property type="entry name" value="zf-RING_2"/>
    <property type="match status" value="1"/>
</dbReference>
<feature type="region of interest" description="Disordered" evidence="9">
    <location>
        <begin position="387"/>
        <end position="496"/>
    </location>
</feature>
<keyword evidence="7 10" id="KW-0472">Membrane</keyword>
<dbReference type="InterPro" id="IPR001841">
    <property type="entry name" value="Znf_RING"/>
</dbReference>
<protein>
    <recommendedName>
        <fullName evidence="12">RING-type domain-containing protein</fullName>
    </recommendedName>
</protein>
<feature type="signal peptide" evidence="11">
    <location>
        <begin position="1"/>
        <end position="22"/>
    </location>
</feature>
<evidence type="ECO:0000256" key="8">
    <source>
        <dbReference type="PROSITE-ProRule" id="PRU00175"/>
    </source>
</evidence>
<accession>A0A2A2J7U5</accession>
<evidence type="ECO:0000256" key="1">
    <source>
        <dbReference type="ARBA" id="ARBA00004167"/>
    </source>
</evidence>
<dbReference type="OrthoDB" id="8062037at2759"/>
<keyword evidence="2 10" id="KW-0812">Transmembrane</keyword>
<evidence type="ECO:0000256" key="6">
    <source>
        <dbReference type="ARBA" id="ARBA00022989"/>
    </source>
</evidence>
<keyword evidence="6 10" id="KW-1133">Transmembrane helix</keyword>
<dbReference type="SMART" id="SM00184">
    <property type="entry name" value="RING"/>
    <property type="match status" value="1"/>
</dbReference>
<dbReference type="SUPFAM" id="SSF57850">
    <property type="entry name" value="RING/U-box"/>
    <property type="match status" value="1"/>
</dbReference>
<feature type="compositionally biased region" description="Acidic residues" evidence="9">
    <location>
        <begin position="474"/>
        <end position="484"/>
    </location>
</feature>
<dbReference type="GO" id="GO:0016020">
    <property type="term" value="C:membrane"/>
    <property type="evidence" value="ECO:0007669"/>
    <property type="project" value="UniProtKB-SubCell"/>
</dbReference>
<dbReference type="PANTHER" id="PTHR47168">
    <property type="entry name" value="RING ZINC FINGER DOMAIN SUPERFAMILY PROTEIN-RELATED"/>
    <property type="match status" value="1"/>
</dbReference>
<evidence type="ECO:0000313" key="14">
    <source>
        <dbReference type="Proteomes" id="UP000218231"/>
    </source>
</evidence>
<dbReference type="Proteomes" id="UP000218231">
    <property type="component" value="Unassembled WGS sequence"/>
</dbReference>
<dbReference type="EMBL" id="LIAE01010628">
    <property type="protein sequence ID" value="PAV57715.1"/>
    <property type="molecule type" value="Genomic_DNA"/>
</dbReference>
<sequence>MDASIIIFVNLFALALISTIDAQFTVEILEPVIQIGKPRKVVSQCDARGALFGGDLFTFTFSTDAIGCVSFVEPTNACGKTKIAHNSTICENNYAIVKRGNCTFGEKAIHVQEALDTNFKLMIVYADQGDAIIDMSGGDLADKIKIPALMILYDCMIDAMLKYPAYRGYAMQIRTAPGYYDIFRYLVPFIVLVGFCSLVLLVSLIFRLFRERRKIMRKRLSKRNLKKIPTKKYKKGDQPETCAICLEDYSDGEKVRVLPCRHTYHCRCIDPWLTENRKVCPMCKRRVGAPDSDEEADAGTNPGTSSSSAQPSTSTAVTPPPSVSSLVPTNSTDYYRNMDVVINGPESPSTVILRPYDSQALRPSTSQQINEASDDHVVTRDDAFLVERDSDEEDESNEPPMSQSIKNKIKDIFNRSLNSFSRTGEVLGASGQVNRGYEEMNNGSEDEMEDRDHEIEDGNHQEDDQQTEQSVNDEQQDEPAEQNEESNGTGHLFTTI</sequence>
<feature type="compositionally biased region" description="Low complexity" evidence="9">
    <location>
        <begin position="302"/>
        <end position="330"/>
    </location>
</feature>
<feature type="chain" id="PRO_5012945945" description="RING-type domain-containing protein" evidence="11">
    <location>
        <begin position="23"/>
        <end position="496"/>
    </location>
</feature>
<evidence type="ECO:0000313" key="13">
    <source>
        <dbReference type="EMBL" id="PAV57715.1"/>
    </source>
</evidence>
<feature type="domain" description="RING-type" evidence="12">
    <location>
        <begin position="242"/>
        <end position="284"/>
    </location>
</feature>
<feature type="transmembrane region" description="Helical" evidence="10">
    <location>
        <begin position="185"/>
        <end position="209"/>
    </location>
</feature>
<dbReference type="Gene3D" id="3.50.30.30">
    <property type="match status" value="1"/>
</dbReference>
<evidence type="ECO:0000256" key="9">
    <source>
        <dbReference type="SAM" id="MobiDB-lite"/>
    </source>
</evidence>
<dbReference type="CDD" id="cd16665">
    <property type="entry name" value="RING-H2_RNF13-like"/>
    <property type="match status" value="1"/>
</dbReference>
<keyword evidence="3" id="KW-0479">Metal-binding</keyword>
<dbReference type="InterPro" id="IPR003137">
    <property type="entry name" value="PA_domain"/>
</dbReference>
<dbReference type="PROSITE" id="PS50089">
    <property type="entry name" value="ZF_RING_2"/>
    <property type="match status" value="1"/>
</dbReference>
<proteinExistence type="predicted"/>
<dbReference type="InterPro" id="IPR051653">
    <property type="entry name" value="E3_ligase_sorting_rcpt"/>
</dbReference>
<evidence type="ECO:0000256" key="11">
    <source>
        <dbReference type="SAM" id="SignalP"/>
    </source>
</evidence>
<name>A0A2A2J7U5_9BILA</name>
<evidence type="ECO:0000256" key="10">
    <source>
        <dbReference type="SAM" id="Phobius"/>
    </source>
</evidence>
<feature type="compositionally biased region" description="Polar residues" evidence="9">
    <location>
        <begin position="485"/>
        <end position="496"/>
    </location>
</feature>
<feature type="region of interest" description="Disordered" evidence="9">
    <location>
        <begin position="288"/>
        <end position="330"/>
    </location>
</feature>
<evidence type="ECO:0000256" key="2">
    <source>
        <dbReference type="ARBA" id="ARBA00022692"/>
    </source>
</evidence>
<dbReference type="FunFam" id="3.30.40.10:FF:000429">
    <property type="entry name" value="E3 ubiquitin-protein ligase RNF13"/>
    <property type="match status" value="1"/>
</dbReference>
<dbReference type="AlphaFoldDB" id="A0A2A2J7U5"/>
<dbReference type="Gene3D" id="3.30.40.10">
    <property type="entry name" value="Zinc/RING finger domain, C3HC4 (zinc finger)"/>
    <property type="match status" value="1"/>
</dbReference>
<feature type="compositionally biased region" description="Basic and acidic residues" evidence="9">
    <location>
        <begin position="450"/>
        <end position="463"/>
    </location>
</feature>